<evidence type="ECO:0000256" key="3">
    <source>
        <dbReference type="ARBA" id="ARBA00010183"/>
    </source>
</evidence>
<dbReference type="NCBIfam" id="TIGR02191">
    <property type="entry name" value="RNaseIII"/>
    <property type="match status" value="1"/>
</dbReference>
<evidence type="ECO:0000256" key="15">
    <source>
        <dbReference type="HAMAP-Rule" id="MF_00104"/>
    </source>
</evidence>
<dbReference type="GO" id="GO:0005737">
    <property type="term" value="C:cytoplasm"/>
    <property type="evidence" value="ECO:0007669"/>
    <property type="project" value="UniProtKB-SubCell"/>
</dbReference>
<dbReference type="GO" id="GO:0008033">
    <property type="term" value="P:tRNA processing"/>
    <property type="evidence" value="ECO:0007669"/>
    <property type="project" value="UniProtKB-KW"/>
</dbReference>
<dbReference type="InterPro" id="IPR000999">
    <property type="entry name" value="RNase_III_dom"/>
</dbReference>
<keyword evidence="5 15" id="KW-0963">Cytoplasm</keyword>
<dbReference type="GO" id="GO:0042802">
    <property type="term" value="F:identical protein binding"/>
    <property type="evidence" value="ECO:0007669"/>
    <property type="project" value="UniProtKB-ARBA"/>
</dbReference>
<name>A0A1G9NTK9_9FIRM</name>
<keyword evidence="8 15" id="KW-0819">tRNA processing</keyword>
<gene>
    <name evidence="15" type="primary">rnc</name>
    <name evidence="18" type="ORF">SAMN04488692_11128</name>
</gene>
<evidence type="ECO:0000256" key="8">
    <source>
        <dbReference type="ARBA" id="ARBA00022694"/>
    </source>
</evidence>
<keyword evidence="11 15" id="KW-0255">Endonuclease</keyword>
<dbReference type="CDD" id="cd00593">
    <property type="entry name" value="RIBOc"/>
    <property type="match status" value="1"/>
</dbReference>
<dbReference type="InterPro" id="IPR014720">
    <property type="entry name" value="dsRBD_dom"/>
</dbReference>
<reference evidence="18 19" key="1">
    <citation type="submission" date="2016-10" db="EMBL/GenBank/DDBJ databases">
        <authorList>
            <person name="de Groot N.N."/>
        </authorList>
    </citation>
    <scope>NUCLEOTIDE SEQUENCE [LARGE SCALE GENOMIC DNA]</scope>
    <source>
        <strain evidence="18 19">SLAS-1</strain>
    </source>
</reference>
<evidence type="ECO:0000313" key="19">
    <source>
        <dbReference type="Proteomes" id="UP000199476"/>
    </source>
</evidence>
<dbReference type="InterPro" id="IPR011907">
    <property type="entry name" value="RNase_III"/>
</dbReference>
<evidence type="ECO:0000256" key="6">
    <source>
        <dbReference type="ARBA" id="ARBA00022552"/>
    </source>
</evidence>
<dbReference type="EMBL" id="FNGO01000011">
    <property type="protein sequence ID" value="SDL89912.1"/>
    <property type="molecule type" value="Genomic_DNA"/>
</dbReference>
<evidence type="ECO:0000256" key="9">
    <source>
        <dbReference type="ARBA" id="ARBA00022722"/>
    </source>
</evidence>
<feature type="binding site" evidence="15">
    <location>
        <position position="129"/>
    </location>
    <ligand>
        <name>Mg(2+)</name>
        <dbReference type="ChEBI" id="CHEBI:18420"/>
    </ligand>
</feature>
<evidence type="ECO:0000259" key="17">
    <source>
        <dbReference type="PROSITE" id="PS50142"/>
    </source>
</evidence>
<evidence type="ECO:0000256" key="14">
    <source>
        <dbReference type="ARBA" id="ARBA00022884"/>
    </source>
</evidence>
<dbReference type="SMART" id="SM00358">
    <property type="entry name" value="DSRM"/>
    <property type="match status" value="1"/>
</dbReference>
<comment type="cofactor">
    <cofactor evidence="15">
        <name>Mg(2+)</name>
        <dbReference type="ChEBI" id="CHEBI:18420"/>
    </cofactor>
</comment>
<comment type="similarity">
    <text evidence="3">Belongs to the ribonuclease III family.</text>
</comment>
<dbReference type="GO" id="GO:0046872">
    <property type="term" value="F:metal ion binding"/>
    <property type="evidence" value="ECO:0007669"/>
    <property type="project" value="UniProtKB-KW"/>
</dbReference>
<dbReference type="Gene3D" id="3.30.160.20">
    <property type="match status" value="1"/>
</dbReference>
<dbReference type="PANTHER" id="PTHR11207">
    <property type="entry name" value="RIBONUCLEASE III"/>
    <property type="match status" value="1"/>
</dbReference>
<dbReference type="AlphaFoldDB" id="A0A1G9NTK9"/>
<keyword evidence="15" id="KW-0699">rRNA-binding</keyword>
<dbReference type="PROSITE" id="PS50142">
    <property type="entry name" value="RNASE_3_2"/>
    <property type="match status" value="1"/>
</dbReference>
<organism evidence="18 19">
    <name type="scientific">Halarsenatibacter silvermanii</name>
    <dbReference type="NCBI Taxonomy" id="321763"/>
    <lineage>
        <taxon>Bacteria</taxon>
        <taxon>Bacillati</taxon>
        <taxon>Bacillota</taxon>
        <taxon>Clostridia</taxon>
        <taxon>Halanaerobiales</taxon>
        <taxon>Halarsenatibacteraceae</taxon>
        <taxon>Halarsenatibacter</taxon>
    </lineage>
</organism>
<keyword evidence="14 15" id="KW-0694">RNA-binding</keyword>
<comment type="catalytic activity">
    <reaction evidence="1 15">
        <text>Endonucleolytic cleavage to 5'-phosphomonoester.</text>
        <dbReference type="EC" id="3.1.26.3"/>
    </reaction>
</comment>
<keyword evidence="19" id="KW-1185">Reference proteome</keyword>
<dbReference type="InterPro" id="IPR036389">
    <property type="entry name" value="RNase_III_sf"/>
</dbReference>
<evidence type="ECO:0000256" key="11">
    <source>
        <dbReference type="ARBA" id="ARBA00022759"/>
    </source>
</evidence>
<dbReference type="FunFam" id="1.10.1520.10:FF:000001">
    <property type="entry name" value="Ribonuclease 3"/>
    <property type="match status" value="1"/>
</dbReference>
<evidence type="ECO:0000256" key="4">
    <source>
        <dbReference type="ARBA" id="ARBA00011738"/>
    </source>
</evidence>
<feature type="binding site" evidence="15">
    <location>
        <position position="126"/>
    </location>
    <ligand>
        <name>Mg(2+)</name>
        <dbReference type="ChEBI" id="CHEBI:18420"/>
    </ligand>
</feature>
<sequence length="240" mass="27008">MVDELIEKADIKSLENKLGVHFEDKNLLRQAVTHKSFPNENKKLNIKDNERLEFLGDSVLGLAISTYLFNKCENSPEGELAKTKAILVSSETLAEKARKLDLNKNLLLGRGEEITGGRERESILADSTEAIFGALYLEKGFVEAKSFIISLFKKDINKVLSGEYEKDYKTLLQETVQKDSDKTPQYQVIEELGPDHNKKFVVEVELADDKLGKGRGSSKKKAEQKAARKALENLDIYAEE</sequence>
<evidence type="ECO:0000256" key="7">
    <source>
        <dbReference type="ARBA" id="ARBA00022664"/>
    </source>
</evidence>
<dbReference type="PROSITE" id="PS50137">
    <property type="entry name" value="DS_RBD"/>
    <property type="match status" value="1"/>
</dbReference>
<dbReference type="Proteomes" id="UP000199476">
    <property type="component" value="Unassembled WGS sequence"/>
</dbReference>
<evidence type="ECO:0000256" key="2">
    <source>
        <dbReference type="ARBA" id="ARBA00004496"/>
    </source>
</evidence>
<dbReference type="SUPFAM" id="SSF54768">
    <property type="entry name" value="dsRNA-binding domain-like"/>
    <property type="match status" value="1"/>
</dbReference>
<evidence type="ECO:0000259" key="16">
    <source>
        <dbReference type="PROSITE" id="PS50137"/>
    </source>
</evidence>
<dbReference type="GO" id="GO:0006397">
    <property type="term" value="P:mRNA processing"/>
    <property type="evidence" value="ECO:0007669"/>
    <property type="project" value="UniProtKB-UniRule"/>
</dbReference>
<comment type="subunit">
    <text evidence="4 15">Homodimer.</text>
</comment>
<dbReference type="PANTHER" id="PTHR11207:SF0">
    <property type="entry name" value="RIBONUCLEASE 3"/>
    <property type="match status" value="1"/>
</dbReference>
<proteinExistence type="inferred from homology"/>
<dbReference type="CDD" id="cd10845">
    <property type="entry name" value="DSRM_RNAse_III_family"/>
    <property type="match status" value="1"/>
</dbReference>
<dbReference type="FunFam" id="3.30.160.20:FF:000003">
    <property type="entry name" value="Ribonuclease 3"/>
    <property type="match status" value="1"/>
</dbReference>
<feature type="binding site" evidence="15">
    <location>
        <position position="53"/>
    </location>
    <ligand>
        <name>Mg(2+)</name>
        <dbReference type="ChEBI" id="CHEBI:18420"/>
    </ligand>
</feature>
<protein>
    <recommendedName>
        <fullName evidence="15">Ribonuclease 3</fullName>
        <ecNumber evidence="15">3.1.26.3</ecNumber>
    </recommendedName>
    <alternativeName>
        <fullName evidence="15">Ribonuclease III</fullName>
        <shortName evidence="15">RNase III</shortName>
    </alternativeName>
</protein>
<dbReference type="PROSITE" id="PS00517">
    <property type="entry name" value="RNASE_3_1"/>
    <property type="match status" value="1"/>
</dbReference>
<keyword evidence="12 15" id="KW-0378">Hydrolase</keyword>
<feature type="active site" evidence="15">
    <location>
        <position position="129"/>
    </location>
</feature>
<dbReference type="STRING" id="321763.SAMN04488692_11128"/>
<evidence type="ECO:0000313" key="18">
    <source>
        <dbReference type="EMBL" id="SDL89912.1"/>
    </source>
</evidence>
<dbReference type="RefSeq" id="WP_200769716.1">
    <property type="nucleotide sequence ID" value="NZ_FNGO01000011.1"/>
</dbReference>
<keyword evidence="6 15" id="KW-0698">rRNA processing</keyword>
<keyword evidence="7 15" id="KW-0507">mRNA processing</keyword>
<evidence type="ECO:0000256" key="1">
    <source>
        <dbReference type="ARBA" id="ARBA00000109"/>
    </source>
</evidence>
<feature type="domain" description="DRBM" evidence="16">
    <location>
        <begin position="167"/>
        <end position="236"/>
    </location>
</feature>
<dbReference type="SUPFAM" id="SSF69065">
    <property type="entry name" value="RNase III domain-like"/>
    <property type="match status" value="1"/>
</dbReference>
<feature type="active site" evidence="15">
    <location>
        <position position="57"/>
    </location>
</feature>
<keyword evidence="13 15" id="KW-0460">Magnesium</keyword>
<comment type="function">
    <text evidence="15">Digests double-stranded RNA. Involved in the processing of primary rRNA transcript to yield the immediate precursors to the large and small rRNAs (23S and 16S). Processes some mRNAs, and tRNAs when they are encoded in the rRNA operon. Processes pre-crRNA and tracrRNA of type II CRISPR loci if present in the organism.</text>
</comment>
<dbReference type="GO" id="GO:0003725">
    <property type="term" value="F:double-stranded RNA binding"/>
    <property type="evidence" value="ECO:0007669"/>
    <property type="project" value="TreeGrafter"/>
</dbReference>
<feature type="domain" description="RNase III" evidence="17">
    <location>
        <begin position="11"/>
        <end position="140"/>
    </location>
</feature>
<dbReference type="GO" id="GO:0004525">
    <property type="term" value="F:ribonuclease III activity"/>
    <property type="evidence" value="ECO:0007669"/>
    <property type="project" value="UniProtKB-UniRule"/>
</dbReference>
<dbReference type="EC" id="3.1.26.3" evidence="15"/>
<dbReference type="GO" id="GO:0010468">
    <property type="term" value="P:regulation of gene expression"/>
    <property type="evidence" value="ECO:0007669"/>
    <property type="project" value="TreeGrafter"/>
</dbReference>
<dbReference type="Pfam" id="PF14622">
    <property type="entry name" value="Ribonucleas_3_3"/>
    <property type="match status" value="1"/>
</dbReference>
<evidence type="ECO:0000256" key="13">
    <source>
        <dbReference type="ARBA" id="ARBA00022842"/>
    </source>
</evidence>
<evidence type="ECO:0000256" key="5">
    <source>
        <dbReference type="ARBA" id="ARBA00022490"/>
    </source>
</evidence>
<dbReference type="HAMAP" id="MF_00104">
    <property type="entry name" value="RNase_III"/>
    <property type="match status" value="1"/>
</dbReference>
<dbReference type="GO" id="GO:0006364">
    <property type="term" value="P:rRNA processing"/>
    <property type="evidence" value="ECO:0007669"/>
    <property type="project" value="UniProtKB-UniRule"/>
</dbReference>
<evidence type="ECO:0000256" key="12">
    <source>
        <dbReference type="ARBA" id="ARBA00022801"/>
    </source>
</evidence>
<dbReference type="GO" id="GO:0019843">
    <property type="term" value="F:rRNA binding"/>
    <property type="evidence" value="ECO:0007669"/>
    <property type="project" value="UniProtKB-KW"/>
</dbReference>
<dbReference type="Pfam" id="PF00035">
    <property type="entry name" value="dsrm"/>
    <property type="match status" value="1"/>
</dbReference>
<keyword evidence="10 15" id="KW-0479">Metal-binding</keyword>
<dbReference type="SMART" id="SM00535">
    <property type="entry name" value="RIBOc"/>
    <property type="match status" value="1"/>
</dbReference>
<keyword evidence="9 15" id="KW-0540">Nuclease</keyword>
<comment type="subcellular location">
    <subcellularLocation>
        <location evidence="2 15">Cytoplasm</location>
    </subcellularLocation>
</comment>
<accession>A0A1G9NTK9</accession>
<evidence type="ECO:0000256" key="10">
    <source>
        <dbReference type="ARBA" id="ARBA00022723"/>
    </source>
</evidence>
<dbReference type="Gene3D" id="1.10.1520.10">
    <property type="entry name" value="Ribonuclease III domain"/>
    <property type="match status" value="1"/>
</dbReference>